<evidence type="ECO:0000313" key="3">
    <source>
        <dbReference type="Proteomes" id="UP000092665"/>
    </source>
</evidence>
<name>A0A1B8YNR4_9GAMM</name>
<dbReference type="AlphaFoldDB" id="A0A1B8YNR4"/>
<sequence length="246" mass="28338">MKTFVINLKKDVGRKKSIQEQLQKINLDAEFVTAVYGKEQGKEQLWKYCPNFNEMTLTLGEVGCSLSHLNTYKKIIDNRIPLSLILEDDVTFNENLTTVLSSLENHPMALSPTPYVFLLNTTNEYFDSFKKPLTDNHNIVSVIDAACAYGYVLNLAAAKKLYQYLLPVRFVADEWKMLREQGVIKLKGVIPPVVNASFHSLNSSIGERVYSSTKFDEKNRKRSIFTQIKLALWRVFIRPWLRKVRP</sequence>
<proteinExistence type="predicted"/>
<protein>
    <submittedName>
        <fullName evidence="2">Glycosyltransferase family 25 (LPS biosynthesis protein)</fullName>
    </submittedName>
</protein>
<dbReference type="GO" id="GO:0016740">
    <property type="term" value="F:transferase activity"/>
    <property type="evidence" value="ECO:0007669"/>
    <property type="project" value="UniProtKB-KW"/>
</dbReference>
<keyword evidence="3" id="KW-1185">Reference proteome</keyword>
<gene>
    <name evidence="2" type="ORF">Phpb_00180</name>
</gene>
<evidence type="ECO:0000259" key="1">
    <source>
        <dbReference type="Pfam" id="PF01755"/>
    </source>
</evidence>
<dbReference type="Proteomes" id="UP000092665">
    <property type="component" value="Unassembled WGS sequence"/>
</dbReference>
<dbReference type="CDD" id="cd06532">
    <property type="entry name" value="Glyco_transf_25"/>
    <property type="match status" value="1"/>
</dbReference>
<reference evidence="3" key="1">
    <citation type="submission" date="2015-11" db="EMBL/GenBank/DDBJ databases">
        <authorList>
            <person name="Tobias N.J."/>
            <person name="Mishra B."/>
            <person name="Gupta D.K."/>
            <person name="Thines M."/>
            <person name="Stinear T.P."/>
            <person name="Bode H.B."/>
        </authorList>
    </citation>
    <scope>NUCLEOTIDE SEQUENCE [LARGE SCALE GENOMIC DNA]</scope>
    <source>
        <strain evidence="3">PB45.5</strain>
    </source>
</reference>
<dbReference type="Pfam" id="PF01755">
    <property type="entry name" value="Glyco_transf_25"/>
    <property type="match status" value="1"/>
</dbReference>
<dbReference type="InterPro" id="IPR002654">
    <property type="entry name" value="Glyco_trans_25"/>
</dbReference>
<keyword evidence="2" id="KW-0808">Transferase</keyword>
<dbReference type="RefSeq" id="WP_065388764.1">
    <property type="nucleotide sequence ID" value="NZ_CAWMQN010000005.1"/>
</dbReference>
<organism evidence="2 3">
    <name type="scientific">Photorhabdus namnaonensis</name>
    <dbReference type="NCBI Taxonomy" id="1851568"/>
    <lineage>
        <taxon>Bacteria</taxon>
        <taxon>Pseudomonadati</taxon>
        <taxon>Pseudomonadota</taxon>
        <taxon>Gammaproteobacteria</taxon>
        <taxon>Enterobacterales</taxon>
        <taxon>Morganellaceae</taxon>
        <taxon>Photorhabdus</taxon>
    </lineage>
</organism>
<comment type="caution">
    <text evidence="2">The sequence shown here is derived from an EMBL/GenBank/DDBJ whole genome shotgun (WGS) entry which is preliminary data.</text>
</comment>
<accession>A0A1B8YNR4</accession>
<feature type="domain" description="Glycosyl transferase family 25" evidence="1">
    <location>
        <begin position="2"/>
        <end position="173"/>
    </location>
</feature>
<dbReference type="EMBL" id="LOIC01000005">
    <property type="protein sequence ID" value="OCA56795.1"/>
    <property type="molecule type" value="Genomic_DNA"/>
</dbReference>
<evidence type="ECO:0000313" key="2">
    <source>
        <dbReference type="EMBL" id="OCA56795.1"/>
    </source>
</evidence>